<dbReference type="SUPFAM" id="SSF64182">
    <property type="entry name" value="DHH phosphoesterases"/>
    <property type="match status" value="1"/>
</dbReference>
<dbReference type="PANTHER" id="PTHR30255">
    <property type="entry name" value="SINGLE-STRANDED-DNA-SPECIFIC EXONUCLEASE RECJ"/>
    <property type="match status" value="1"/>
</dbReference>
<keyword evidence="5 10" id="KW-0269">Exonuclease</keyword>
<name>A0A518BIG5_9BACT</name>
<reference evidence="10 11" key="1">
    <citation type="submission" date="2019-02" db="EMBL/GenBank/DDBJ databases">
        <title>Deep-cultivation of Planctomycetes and their phenomic and genomic characterization uncovers novel biology.</title>
        <authorList>
            <person name="Wiegand S."/>
            <person name="Jogler M."/>
            <person name="Boedeker C."/>
            <person name="Pinto D."/>
            <person name="Vollmers J."/>
            <person name="Rivas-Marin E."/>
            <person name="Kohn T."/>
            <person name="Peeters S.H."/>
            <person name="Heuer A."/>
            <person name="Rast P."/>
            <person name="Oberbeckmann S."/>
            <person name="Bunk B."/>
            <person name="Jeske O."/>
            <person name="Meyerdierks A."/>
            <person name="Storesund J.E."/>
            <person name="Kallscheuer N."/>
            <person name="Luecker S."/>
            <person name="Lage O.M."/>
            <person name="Pohl T."/>
            <person name="Merkel B.J."/>
            <person name="Hornburger P."/>
            <person name="Mueller R.-W."/>
            <person name="Bruemmer F."/>
            <person name="Labrenz M."/>
            <person name="Spormann A.M."/>
            <person name="Op den Camp H."/>
            <person name="Overmann J."/>
            <person name="Amann R."/>
            <person name="Jetten M.S.M."/>
            <person name="Mascher T."/>
            <person name="Medema M.H."/>
            <person name="Devos D.P."/>
            <person name="Kaster A.-K."/>
            <person name="Ovreas L."/>
            <person name="Rohde M."/>
            <person name="Galperin M.Y."/>
            <person name="Jogler C."/>
        </authorList>
    </citation>
    <scope>NUCLEOTIDE SEQUENCE [LARGE SCALE GENOMIC DNA]</scope>
    <source>
        <strain evidence="10 11">Pla133</strain>
    </source>
</reference>
<dbReference type="InterPro" id="IPR001667">
    <property type="entry name" value="DDH_dom"/>
</dbReference>
<dbReference type="NCBIfam" id="TIGR00644">
    <property type="entry name" value="recJ"/>
    <property type="match status" value="1"/>
</dbReference>
<feature type="coiled-coil region" evidence="6">
    <location>
        <begin position="327"/>
        <end position="354"/>
    </location>
</feature>
<evidence type="ECO:0000259" key="8">
    <source>
        <dbReference type="Pfam" id="PF02272"/>
    </source>
</evidence>
<sequence>MPPTETKVTWKLRAADGALTRALAVEHQLPELLARLMVLRGQTLETAPAHLARSAQGLHEPDLMPGMEAACDRLHRAIVDRETILIHGDYDVDGVTGTSLLMRLFRMLGADARWHIPNRLTDGYSFGAHSVARARETGATVGVSVDNGTSAFETIAELAAAGVDTVVTDHHEPPLPHPVYGALPHAAAIVNPKLDGSTYPFRELCGGAVAFKLAWGLAKKISGTDKVRPDLRQFLTEAMAYVAIATVCDVVPLVDENRVFAHWGLKALRTSTNPGLRALCAAAGIDGRPLTAEDVGFQIGPRINASGRLGSAERAVEVLLADDVPTARRLAAELDELNTRRRTIEREVLEQARTQAQALMAAGDPPVLVLADQGWHQGVVGIVAARLTEEYGRPALVIGLNGDEGRGSARSVPGFNVLDAMRGADGIFGRYGGHEQAAGCEVRAVDIEAARAAICERAKSILEGAEHPEQELSIDAEIAFGDVTPTLMRQLDRLEPFGAANEKPVLLSRNVRLAEEPRLVGADRRHVMMRVRSGAHVLKAMAFSAGHRADELVLGAPLHLVHTPRWNTFRGETNLELIALDFQVGDDPKIS</sequence>
<accession>A0A518BIG5</accession>
<feature type="domain" description="DDH" evidence="7">
    <location>
        <begin position="84"/>
        <end position="220"/>
    </location>
</feature>
<evidence type="ECO:0000313" key="11">
    <source>
        <dbReference type="Proteomes" id="UP000316921"/>
    </source>
</evidence>
<dbReference type="Pfam" id="PF01368">
    <property type="entry name" value="DHH"/>
    <property type="match status" value="1"/>
</dbReference>
<evidence type="ECO:0000256" key="2">
    <source>
        <dbReference type="ARBA" id="ARBA00019841"/>
    </source>
</evidence>
<dbReference type="AlphaFoldDB" id="A0A518BIG5"/>
<dbReference type="Pfam" id="PF17768">
    <property type="entry name" value="RecJ_OB"/>
    <property type="match status" value="1"/>
</dbReference>
<dbReference type="InterPro" id="IPR004610">
    <property type="entry name" value="RecJ"/>
</dbReference>
<dbReference type="GO" id="GO:0003676">
    <property type="term" value="F:nucleic acid binding"/>
    <property type="evidence" value="ECO:0007669"/>
    <property type="project" value="InterPro"/>
</dbReference>
<dbReference type="RefSeq" id="WP_145064571.1">
    <property type="nucleotide sequence ID" value="NZ_CP036287.1"/>
</dbReference>
<dbReference type="Gene3D" id="3.10.310.30">
    <property type="match status" value="1"/>
</dbReference>
<feature type="domain" description="RecJ OB" evidence="9">
    <location>
        <begin position="474"/>
        <end position="579"/>
    </location>
</feature>
<dbReference type="KEGG" id="pbap:Pla133_18380"/>
<gene>
    <name evidence="10" type="primary">recJ</name>
    <name evidence="10" type="ORF">Pla133_18380</name>
</gene>
<dbReference type="InterPro" id="IPR041122">
    <property type="entry name" value="RecJ_OB"/>
</dbReference>
<comment type="similarity">
    <text evidence="1">Belongs to the RecJ family.</text>
</comment>
<keyword evidence="11" id="KW-1185">Reference proteome</keyword>
<evidence type="ECO:0000256" key="5">
    <source>
        <dbReference type="ARBA" id="ARBA00022839"/>
    </source>
</evidence>
<evidence type="ECO:0000256" key="1">
    <source>
        <dbReference type="ARBA" id="ARBA00005915"/>
    </source>
</evidence>
<keyword evidence="6" id="KW-0175">Coiled coil</keyword>
<evidence type="ECO:0000256" key="4">
    <source>
        <dbReference type="ARBA" id="ARBA00022801"/>
    </source>
</evidence>
<proteinExistence type="inferred from homology"/>
<dbReference type="GO" id="GO:0006310">
    <property type="term" value="P:DNA recombination"/>
    <property type="evidence" value="ECO:0007669"/>
    <property type="project" value="InterPro"/>
</dbReference>
<dbReference type="Gene3D" id="3.90.1640.30">
    <property type="match status" value="1"/>
</dbReference>
<dbReference type="Pfam" id="PF02272">
    <property type="entry name" value="DHHA1"/>
    <property type="match status" value="1"/>
</dbReference>
<dbReference type="GO" id="GO:0008409">
    <property type="term" value="F:5'-3' exonuclease activity"/>
    <property type="evidence" value="ECO:0007669"/>
    <property type="project" value="InterPro"/>
</dbReference>
<evidence type="ECO:0000259" key="7">
    <source>
        <dbReference type="Pfam" id="PF01368"/>
    </source>
</evidence>
<protein>
    <recommendedName>
        <fullName evidence="2">Single-stranded-DNA-specific exonuclease RecJ</fullName>
    </recommendedName>
</protein>
<evidence type="ECO:0000259" key="9">
    <source>
        <dbReference type="Pfam" id="PF17768"/>
    </source>
</evidence>
<dbReference type="EMBL" id="CP036287">
    <property type="protein sequence ID" value="QDU66762.1"/>
    <property type="molecule type" value="Genomic_DNA"/>
</dbReference>
<evidence type="ECO:0000256" key="3">
    <source>
        <dbReference type="ARBA" id="ARBA00022722"/>
    </source>
</evidence>
<dbReference type="InterPro" id="IPR038763">
    <property type="entry name" value="DHH_sf"/>
</dbReference>
<keyword evidence="3" id="KW-0540">Nuclease</keyword>
<dbReference type="Proteomes" id="UP000316921">
    <property type="component" value="Chromosome"/>
</dbReference>
<dbReference type="InterPro" id="IPR051673">
    <property type="entry name" value="SSDNA_exonuclease_RecJ"/>
</dbReference>
<keyword evidence="4 10" id="KW-0378">Hydrolase</keyword>
<dbReference type="InterPro" id="IPR003156">
    <property type="entry name" value="DHHA1_dom"/>
</dbReference>
<evidence type="ECO:0000313" key="10">
    <source>
        <dbReference type="EMBL" id="QDU66762.1"/>
    </source>
</evidence>
<evidence type="ECO:0000256" key="6">
    <source>
        <dbReference type="SAM" id="Coils"/>
    </source>
</evidence>
<organism evidence="10 11">
    <name type="scientific">Engelhardtia mirabilis</name>
    <dbReference type="NCBI Taxonomy" id="2528011"/>
    <lineage>
        <taxon>Bacteria</taxon>
        <taxon>Pseudomonadati</taxon>
        <taxon>Planctomycetota</taxon>
        <taxon>Planctomycetia</taxon>
        <taxon>Planctomycetia incertae sedis</taxon>
        <taxon>Engelhardtia</taxon>
    </lineage>
</organism>
<dbReference type="GO" id="GO:0006281">
    <property type="term" value="P:DNA repair"/>
    <property type="evidence" value="ECO:0007669"/>
    <property type="project" value="InterPro"/>
</dbReference>
<dbReference type="PANTHER" id="PTHR30255:SF2">
    <property type="entry name" value="SINGLE-STRANDED-DNA-SPECIFIC EXONUCLEASE RECJ"/>
    <property type="match status" value="1"/>
</dbReference>
<feature type="domain" description="DHHA1" evidence="8">
    <location>
        <begin position="365"/>
        <end position="459"/>
    </location>
</feature>